<evidence type="ECO:0000256" key="1">
    <source>
        <dbReference type="SAM" id="MobiDB-lite"/>
    </source>
</evidence>
<keyword evidence="3" id="KW-1185">Reference proteome</keyword>
<name>A0A4P9W286_9FUNG</name>
<organism evidence="2 3">
    <name type="scientific">Blyttiomyces helicus</name>
    <dbReference type="NCBI Taxonomy" id="388810"/>
    <lineage>
        <taxon>Eukaryota</taxon>
        <taxon>Fungi</taxon>
        <taxon>Fungi incertae sedis</taxon>
        <taxon>Chytridiomycota</taxon>
        <taxon>Chytridiomycota incertae sedis</taxon>
        <taxon>Chytridiomycetes</taxon>
        <taxon>Chytridiomycetes incertae sedis</taxon>
        <taxon>Blyttiomyces</taxon>
    </lineage>
</organism>
<dbReference type="Proteomes" id="UP000269721">
    <property type="component" value="Unassembled WGS sequence"/>
</dbReference>
<evidence type="ECO:0000313" key="3">
    <source>
        <dbReference type="Proteomes" id="UP000269721"/>
    </source>
</evidence>
<dbReference type="AlphaFoldDB" id="A0A4P9W286"/>
<proteinExistence type="predicted"/>
<reference evidence="3" key="1">
    <citation type="journal article" date="2018" name="Nat. Microbiol.">
        <title>Leveraging single-cell genomics to expand the fungal tree of life.</title>
        <authorList>
            <person name="Ahrendt S.R."/>
            <person name="Quandt C.A."/>
            <person name="Ciobanu D."/>
            <person name="Clum A."/>
            <person name="Salamov A."/>
            <person name="Andreopoulos B."/>
            <person name="Cheng J.F."/>
            <person name="Woyke T."/>
            <person name="Pelin A."/>
            <person name="Henrissat B."/>
            <person name="Reynolds N.K."/>
            <person name="Benny G.L."/>
            <person name="Smith M.E."/>
            <person name="James T.Y."/>
            <person name="Grigoriev I.V."/>
        </authorList>
    </citation>
    <scope>NUCLEOTIDE SEQUENCE [LARGE SCALE GENOMIC DNA]</scope>
</reference>
<accession>A0A4P9W286</accession>
<protein>
    <submittedName>
        <fullName evidence="2">Uncharacterized protein</fullName>
    </submittedName>
</protein>
<feature type="region of interest" description="Disordered" evidence="1">
    <location>
        <begin position="127"/>
        <end position="152"/>
    </location>
</feature>
<evidence type="ECO:0000313" key="2">
    <source>
        <dbReference type="EMBL" id="RKO84186.1"/>
    </source>
</evidence>
<sequence length="152" mass="16319">MAARGGRERSKGSWEGKATCRRNVFKANRWLDPCGLMPAASMIPAISKGAQRWNLFMIFFADPVKTVAGLISCFDAPQRREGSCHQNGKQQRGCMGVVVLAEQVPHLVDLCDEAKLAKAGCIDQGLAAQEQTGPPPPSGSSFPSCSHSEEST</sequence>
<dbReference type="EMBL" id="ML000391">
    <property type="protein sequence ID" value="RKO84186.1"/>
    <property type="molecule type" value="Genomic_DNA"/>
</dbReference>
<gene>
    <name evidence="2" type="ORF">BDK51DRAFT_33151</name>
</gene>